<proteinExistence type="predicted"/>
<dbReference type="GO" id="GO:0003964">
    <property type="term" value="F:RNA-directed DNA polymerase activity"/>
    <property type="evidence" value="ECO:0007669"/>
    <property type="project" value="UniProtKB-KW"/>
</dbReference>
<keyword evidence="2" id="KW-0548">Nucleotidyltransferase</keyword>
<name>A0A8X6TB16_NEPPI</name>
<dbReference type="OrthoDB" id="6435624at2759"/>
<keyword evidence="6 8" id="KW-0695">RNA-directed DNA polymerase</keyword>
<evidence type="ECO:0000259" key="7">
    <source>
        <dbReference type="Pfam" id="PF17917"/>
    </source>
</evidence>
<comment type="caution">
    <text evidence="8">The sequence shown here is derived from an EMBL/GenBank/DDBJ whole genome shotgun (WGS) entry which is preliminary data.</text>
</comment>
<reference evidence="8" key="1">
    <citation type="submission" date="2020-08" db="EMBL/GenBank/DDBJ databases">
        <title>Multicomponent nature underlies the extraordinary mechanical properties of spider dragline silk.</title>
        <authorList>
            <person name="Kono N."/>
            <person name="Nakamura H."/>
            <person name="Mori M."/>
            <person name="Yoshida Y."/>
            <person name="Ohtoshi R."/>
            <person name="Malay A.D."/>
            <person name="Moran D.A.P."/>
            <person name="Tomita M."/>
            <person name="Numata K."/>
            <person name="Arakawa K."/>
        </authorList>
    </citation>
    <scope>NUCLEOTIDE SEQUENCE</scope>
</reference>
<gene>
    <name evidence="8" type="ORF">NPIL_627431</name>
</gene>
<dbReference type="Gene3D" id="3.10.20.370">
    <property type="match status" value="1"/>
</dbReference>
<dbReference type="Pfam" id="PF17917">
    <property type="entry name" value="RT_RNaseH"/>
    <property type="match status" value="1"/>
</dbReference>
<dbReference type="PANTHER" id="PTHR37984">
    <property type="entry name" value="PROTEIN CBG26694"/>
    <property type="match status" value="1"/>
</dbReference>
<evidence type="ECO:0000256" key="3">
    <source>
        <dbReference type="ARBA" id="ARBA00022722"/>
    </source>
</evidence>
<dbReference type="SUPFAM" id="SSF56672">
    <property type="entry name" value="DNA/RNA polymerases"/>
    <property type="match status" value="1"/>
</dbReference>
<sequence length="171" mass="19713">MHFLRPQIELKAEISLTTDASDIAVGAVLHQFVENEKQPSNFFSRTLTPAQRKYSVYDRELLDIYMAIKHFKYILEGRSFTIYTDHKPITFAFLQDLEKASPRQARQLSHIDQFSTDIQFIQGDENTVALSRIDIISVPSVIDLQAIANSQEDEELEMLIKKSKLTNSYSR</sequence>
<dbReference type="GO" id="GO:0016787">
    <property type="term" value="F:hydrolase activity"/>
    <property type="evidence" value="ECO:0007669"/>
    <property type="project" value="UniProtKB-KW"/>
</dbReference>
<evidence type="ECO:0000256" key="1">
    <source>
        <dbReference type="ARBA" id="ARBA00022679"/>
    </source>
</evidence>
<organism evidence="8 9">
    <name type="scientific">Nephila pilipes</name>
    <name type="common">Giant wood spider</name>
    <name type="synonym">Nephila maculata</name>
    <dbReference type="NCBI Taxonomy" id="299642"/>
    <lineage>
        <taxon>Eukaryota</taxon>
        <taxon>Metazoa</taxon>
        <taxon>Ecdysozoa</taxon>
        <taxon>Arthropoda</taxon>
        <taxon>Chelicerata</taxon>
        <taxon>Arachnida</taxon>
        <taxon>Araneae</taxon>
        <taxon>Araneomorphae</taxon>
        <taxon>Entelegynae</taxon>
        <taxon>Araneoidea</taxon>
        <taxon>Nephilidae</taxon>
        <taxon>Nephila</taxon>
    </lineage>
</organism>
<dbReference type="Proteomes" id="UP000887013">
    <property type="component" value="Unassembled WGS sequence"/>
</dbReference>
<dbReference type="EMBL" id="BMAW01005704">
    <property type="protein sequence ID" value="GFS95579.1"/>
    <property type="molecule type" value="Genomic_DNA"/>
</dbReference>
<keyword evidence="9" id="KW-1185">Reference proteome</keyword>
<dbReference type="AlphaFoldDB" id="A0A8X6TB16"/>
<keyword evidence="4" id="KW-0255">Endonuclease</keyword>
<accession>A0A8X6TB16</accession>
<evidence type="ECO:0000256" key="4">
    <source>
        <dbReference type="ARBA" id="ARBA00022759"/>
    </source>
</evidence>
<dbReference type="InterPro" id="IPR043502">
    <property type="entry name" value="DNA/RNA_pol_sf"/>
</dbReference>
<evidence type="ECO:0000256" key="2">
    <source>
        <dbReference type="ARBA" id="ARBA00022695"/>
    </source>
</evidence>
<keyword evidence="5" id="KW-0378">Hydrolase</keyword>
<evidence type="ECO:0000256" key="5">
    <source>
        <dbReference type="ARBA" id="ARBA00022801"/>
    </source>
</evidence>
<dbReference type="GO" id="GO:0004519">
    <property type="term" value="F:endonuclease activity"/>
    <property type="evidence" value="ECO:0007669"/>
    <property type="project" value="UniProtKB-KW"/>
</dbReference>
<keyword evidence="3" id="KW-0540">Nuclease</keyword>
<protein>
    <submittedName>
        <fullName evidence="8">Reverse transcriptase domain-containing protein</fullName>
    </submittedName>
</protein>
<dbReference type="InterPro" id="IPR041373">
    <property type="entry name" value="RT_RNaseH"/>
</dbReference>
<feature type="domain" description="Reverse transcriptase RNase H-like" evidence="7">
    <location>
        <begin position="11"/>
        <end position="114"/>
    </location>
</feature>
<evidence type="ECO:0000313" key="9">
    <source>
        <dbReference type="Proteomes" id="UP000887013"/>
    </source>
</evidence>
<keyword evidence="1" id="KW-0808">Transferase</keyword>
<dbReference type="InterPro" id="IPR050951">
    <property type="entry name" value="Retrovirus_Pol_polyprotein"/>
</dbReference>
<dbReference type="FunFam" id="3.10.20.370:FF:000001">
    <property type="entry name" value="Retrovirus-related Pol polyprotein from transposon 17.6-like protein"/>
    <property type="match status" value="1"/>
</dbReference>
<dbReference type="CDD" id="cd09274">
    <property type="entry name" value="RNase_HI_RT_Ty3"/>
    <property type="match status" value="1"/>
</dbReference>
<evidence type="ECO:0000313" key="8">
    <source>
        <dbReference type="EMBL" id="GFS95579.1"/>
    </source>
</evidence>
<evidence type="ECO:0000256" key="6">
    <source>
        <dbReference type="ARBA" id="ARBA00022918"/>
    </source>
</evidence>
<dbReference type="PANTHER" id="PTHR37984:SF5">
    <property type="entry name" value="PROTEIN NYNRIN-LIKE"/>
    <property type="match status" value="1"/>
</dbReference>